<organism evidence="1">
    <name type="scientific">Cucumis melo</name>
    <name type="common">Muskmelon</name>
    <dbReference type="NCBI Taxonomy" id="3656"/>
    <lineage>
        <taxon>Eukaryota</taxon>
        <taxon>Viridiplantae</taxon>
        <taxon>Streptophyta</taxon>
        <taxon>Embryophyta</taxon>
        <taxon>Tracheophyta</taxon>
        <taxon>Spermatophyta</taxon>
        <taxon>Magnoliopsida</taxon>
        <taxon>eudicotyledons</taxon>
        <taxon>Gunneridae</taxon>
        <taxon>Pentapetalae</taxon>
        <taxon>rosids</taxon>
        <taxon>fabids</taxon>
        <taxon>Cucurbitales</taxon>
        <taxon>Cucurbitaceae</taxon>
        <taxon>Benincaseae</taxon>
        <taxon>Cucumis</taxon>
    </lineage>
</organism>
<dbReference type="PANTHER" id="PTHR45923">
    <property type="entry name" value="PROTEIN SEY1"/>
    <property type="match status" value="1"/>
</dbReference>
<dbReference type="GO" id="GO:0005783">
    <property type="term" value="C:endoplasmic reticulum"/>
    <property type="evidence" value="ECO:0007669"/>
    <property type="project" value="TreeGrafter"/>
</dbReference>
<dbReference type="GO" id="GO:0016320">
    <property type="term" value="P:endoplasmic reticulum membrane fusion"/>
    <property type="evidence" value="ECO:0007669"/>
    <property type="project" value="TreeGrafter"/>
</dbReference>
<dbReference type="GO" id="GO:0003924">
    <property type="term" value="F:GTPase activity"/>
    <property type="evidence" value="ECO:0007669"/>
    <property type="project" value="TreeGrafter"/>
</dbReference>
<reference evidence="1" key="1">
    <citation type="submission" date="2023-03" db="UniProtKB">
        <authorList>
            <consortium name="EnsemblPlants"/>
        </authorList>
    </citation>
    <scope>IDENTIFICATION</scope>
</reference>
<dbReference type="EnsemblPlants" id="MELO3C032051.2.1">
    <property type="protein sequence ID" value="MELO3C032051.2.1"/>
    <property type="gene ID" value="MELO3C032051.2"/>
</dbReference>
<protein>
    <submittedName>
        <fullName evidence="1">Uncharacterized protein</fullName>
    </submittedName>
</protein>
<evidence type="ECO:0000313" key="1">
    <source>
        <dbReference type="EnsemblPlants" id="MELO3C032051.2.1"/>
    </source>
</evidence>
<dbReference type="Gramene" id="MELO3C032051.2.1">
    <property type="protein sequence ID" value="MELO3C032051.2.1"/>
    <property type="gene ID" value="MELO3C032051.2"/>
</dbReference>
<sequence length="73" mass="8629">MEESEERCTSMPFLVFIFRWCHDIGHEQAANKPLLKTVMMRLFSPHKTTLMFVIRDKTRMPLENLESVIRGCT</sequence>
<accession>A0A9I9ECW2</accession>
<dbReference type="AlphaFoldDB" id="A0A9I9ECW2"/>
<dbReference type="InterPro" id="IPR008803">
    <property type="entry name" value="RHD3/Sey1"/>
</dbReference>
<dbReference type="PANTHER" id="PTHR45923:SF2">
    <property type="entry name" value="PROTEIN SEY1"/>
    <property type="match status" value="1"/>
</dbReference>
<name>A0A9I9ECW2_CUCME</name>
<proteinExistence type="predicted"/>
<dbReference type="Pfam" id="PF05879">
    <property type="entry name" value="RHD3_GTPase"/>
    <property type="match status" value="1"/>
</dbReference>